<dbReference type="InterPro" id="IPR000177">
    <property type="entry name" value="Apple"/>
</dbReference>
<dbReference type="PROSITE" id="PS50948">
    <property type="entry name" value="PAN"/>
    <property type="match status" value="1"/>
</dbReference>
<organism evidence="6 7">
    <name type="scientific">Aphanomyces euteiches</name>
    <dbReference type="NCBI Taxonomy" id="100861"/>
    <lineage>
        <taxon>Eukaryota</taxon>
        <taxon>Sar</taxon>
        <taxon>Stramenopiles</taxon>
        <taxon>Oomycota</taxon>
        <taxon>Saprolegniomycetes</taxon>
        <taxon>Saprolegniales</taxon>
        <taxon>Verrucalvaceae</taxon>
        <taxon>Aphanomyces</taxon>
    </lineage>
</organism>
<evidence type="ECO:0000256" key="2">
    <source>
        <dbReference type="ARBA" id="ARBA00023026"/>
    </source>
</evidence>
<accession>A0A6G0XAY7</accession>
<dbReference type="Pfam" id="PF14295">
    <property type="entry name" value="PAN_4"/>
    <property type="match status" value="1"/>
</dbReference>
<sequence length="466" mass="50462">MTVPRPRVCIFLWLVLGWSVAVTATARRLGESRRPLVGKIGDLVDVSVTIPAGTPRTERIEASNPETRFMGVQFSQFDLGPGDTLEVSSESNSFIYTGHGPPTHFSDHVHGQVLNIRYMPSTKPHPHPYRGVIISKVLEGFPTSTGREDVCGIKPQWWPNVCNATNHPKEYKHSKSVARLTMEGLRYGTGFLLGCDGYFLTNNHNIKSQAIADSVKIEFGAESSTCVDPCNAVALGCPGSTVVVGAKLIATDESLDYTLLQLSKEHQQTVKPFGYATARKSGAKLQEPIYVVHHPEGFPKSITNSLENGMETVVLSLSVKNECGENQVGYMADTKGGSSGAPVFSRTDHKVIALHHCGGCENVAHAMSVILADLEKNKNFQVPSCFFQAAKAKSSCSQLVNNVDYLGYDTGDVAASDASLCCALCEKQKHCKAFTWTSHQGGTCWLKRKVGQAIRTTGAKSGTVID</sequence>
<dbReference type="GO" id="GO:0005576">
    <property type="term" value="C:extracellular region"/>
    <property type="evidence" value="ECO:0007669"/>
    <property type="project" value="InterPro"/>
</dbReference>
<evidence type="ECO:0000256" key="1">
    <source>
        <dbReference type="ARBA" id="ARBA00022737"/>
    </source>
</evidence>
<protein>
    <recommendedName>
        <fullName evidence="5">Apple domain-containing protein</fullName>
    </recommendedName>
</protein>
<reference evidence="6 7" key="1">
    <citation type="submission" date="2019-07" db="EMBL/GenBank/DDBJ databases">
        <title>Genomics analysis of Aphanomyces spp. identifies a new class of oomycete effector associated with host adaptation.</title>
        <authorList>
            <person name="Gaulin E."/>
        </authorList>
    </citation>
    <scope>NUCLEOTIDE SEQUENCE [LARGE SCALE GENOMIC DNA]</scope>
    <source>
        <strain evidence="6 7">ATCC 201684</strain>
    </source>
</reference>
<dbReference type="Gene3D" id="2.40.10.10">
    <property type="entry name" value="Trypsin-like serine proteases"/>
    <property type="match status" value="2"/>
</dbReference>
<dbReference type="EMBL" id="VJMJ01000084">
    <property type="protein sequence ID" value="KAF0737250.1"/>
    <property type="molecule type" value="Genomic_DNA"/>
</dbReference>
<keyword evidence="1" id="KW-0677">Repeat</keyword>
<dbReference type="PANTHER" id="PTHR36234:SF5">
    <property type="entry name" value="LYSYL ENDOPEPTIDASE"/>
    <property type="match status" value="1"/>
</dbReference>
<dbReference type="Proteomes" id="UP000481153">
    <property type="component" value="Unassembled WGS sequence"/>
</dbReference>
<evidence type="ECO:0000313" key="6">
    <source>
        <dbReference type="EMBL" id="KAF0737250.1"/>
    </source>
</evidence>
<feature type="domain" description="Apple" evidence="5">
    <location>
        <begin position="396"/>
        <end position="466"/>
    </location>
</feature>
<dbReference type="InterPro" id="IPR009003">
    <property type="entry name" value="Peptidase_S1_PA"/>
</dbReference>
<dbReference type="CDD" id="cd01100">
    <property type="entry name" value="APPLE_Factor_XI_like"/>
    <property type="match status" value="1"/>
</dbReference>
<dbReference type="SUPFAM" id="SSF50494">
    <property type="entry name" value="Trypsin-like serine proteases"/>
    <property type="match status" value="1"/>
</dbReference>
<comment type="caution">
    <text evidence="6">The sequence shown here is derived from an EMBL/GenBank/DDBJ whole genome shotgun (WGS) entry which is preliminary data.</text>
</comment>
<proteinExistence type="predicted"/>
<evidence type="ECO:0000256" key="3">
    <source>
        <dbReference type="ARBA" id="ARBA00023157"/>
    </source>
</evidence>
<feature type="signal peptide" evidence="4">
    <location>
        <begin position="1"/>
        <end position="26"/>
    </location>
</feature>
<name>A0A6G0XAY7_9STRA</name>
<keyword evidence="2" id="KW-0843">Virulence</keyword>
<dbReference type="PANTHER" id="PTHR36234">
    <property type="entry name" value="LYSYL ENDOPEPTIDASE"/>
    <property type="match status" value="1"/>
</dbReference>
<keyword evidence="4" id="KW-0732">Signal</keyword>
<dbReference type="SMART" id="SM00223">
    <property type="entry name" value="APPLE"/>
    <property type="match status" value="1"/>
</dbReference>
<dbReference type="GO" id="GO:0006508">
    <property type="term" value="P:proteolysis"/>
    <property type="evidence" value="ECO:0007669"/>
    <property type="project" value="InterPro"/>
</dbReference>
<dbReference type="InterPro" id="IPR043504">
    <property type="entry name" value="Peptidase_S1_PA_chymotrypsin"/>
</dbReference>
<keyword evidence="7" id="KW-1185">Reference proteome</keyword>
<evidence type="ECO:0000256" key="4">
    <source>
        <dbReference type="SAM" id="SignalP"/>
    </source>
</evidence>
<gene>
    <name evidence="6" type="ORF">Ae201684_006427</name>
</gene>
<dbReference type="Pfam" id="PF13365">
    <property type="entry name" value="Trypsin_2"/>
    <property type="match status" value="1"/>
</dbReference>
<evidence type="ECO:0000313" key="7">
    <source>
        <dbReference type="Proteomes" id="UP000481153"/>
    </source>
</evidence>
<dbReference type="InterPro" id="IPR003609">
    <property type="entry name" value="Pan_app"/>
</dbReference>
<keyword evidence="3" id="KW-1015">Disulfide bond</keyword>
<dbReference type="VEuPathDB" id="FungiDB:AeMF1_011153"/>
<feature type="chain" id="PRO_5026012643" description="Apple domain-containing protein" evidence="4">
    <location>
        <begin position="27"/>
        <end position="466"/>
    </location>
</feature>
<dbReference type="AlphaFoldDB" id="A0A6G0XAY7"/>
<evidence type="ECO:0000259" key="5">
    <source>
        <dbReference type="PROSITE" id="PS50948"/>
    </source>
</evidence>
<dbReference type="Gene3D" id="3.50.4.10">
    <property type="entry name" value="Hepatocyte Growth Factor"/>
    <property type="match status" value="1"/>
</dbReference>